<feature type="domain" description="Secretion system C-terminal sorting" evidence="2">
    <location>
        <begin position="478"/>
        <end position="541"/>
    </location>
</feature>
<feature type="chain" id="PRO_5021846944" description="Secretion system C-terminal sorting domain-containing protein" evidence="1">
    <location>
        <begin position="24"/>
        <end position="543"/>
    </location>
</feature>
<dbReference type="InterPro" id="IPR026444">
    <property type="entry name" value="Secre_tail"/>
</dbReference>
<dbReference type="Proteomes" id="UP000319619">
    <property type="component" value="Unassembled WGS sequence"/>
</dbReference>
<accession>A0A532V0U6</accession>
<feature type="signal peptide" evidence="1">
    <location>
        <begin position="1"/>
        <end position="23"/>
    </location>
</feature>
<evidence type="ECO:0000259" key="2">
    <source>
        <dbReference type="Pfam" id="PF18962"/>
    </source>
</evidence>
<comment type="caution">
    <text evidence="3">The sequence shown here is derived from an EMBL/GenBank/DDBJ whole genome shotgun (WGS) entry which is preliminary data.</text>
</comment>
<name>A0A532V0U6_UNCL8</name>
<evidence type="ECO:0000313" key="4">
    <source>
        <dbReference type="Proteomes" id="UP000319619"/>
    </source>
</evidence>
<dbReference type="AlphaFoldDB" id="A0A532V0U6"/>
<dbReference type="EMBL" id="NJBN01000004">
    <property type="protein sequence ID" value="TKJ40821.1"/>
    <property type="molecule type" value="Genomic_DNA"/>
</dbReference>
<sequence>MRYGILLLLLPALLIFLPTGADATWPTTLEENLPIAAGPTVAAMYPTALPYTNGSTLVISYQADVYNSYQIVDKYGVVSDPQPLVDFYHLVTPDNPKAIVDGFGGAIATWRIEYFADSAGIWAQRIDAYGNRLWGNNGLRIFDEDQTDYSISSDNAGGLLVSYERDGNIWAQHVDSTGQILWDQPYGIPVSNSHYQQDKPEITHDGNGGAYITWVDCRPPFGYDGATFIQKLDAAGNIVWTPNGIYVDNYNWLHKVIPDGQGGVIVNVGGGYAGHVIRIDPDGDFLWRRQEVTNDMLAQIVEGDSIYFYIGFEDYHDNVVAQKMDIQYGNTYWPVFGSNAGAQMELVDLSSKCIWDFRYEYPYFYGVFKMGDGPPDSDHWLYAQKLDSSGNCCWDSNGVALSHFYGGDFYALEVASCAPDPYGGVVGVCQIQSVTYDHDTYAKRCSNDGTLGGPFQSKELPTMKVQLTGLSESRLQFNILEAGIVHIDLYNLLGQHVKTIQNSYLQSGTHTAHIDQSSLSSGIYFLRLHTPTGSQVAKMVVVK</sequence>
<organism evidence="3 4">
    <name type="scientific">candidate division LCP-89 bacterium B3_LCP</name>
    <dbReference type="NCBI Taxonomy" id="2012998"/>
    <lineage>
        <taxon>Bacteria</taxon>
        <taxon>Pseudomonadati</taxon>
        <taxon>Bacteria division LCP-89</taxon>
    </lineage>
</organism>
<evidence type="ECO:0000313" key="3">
    <source>
        <dbReference type="EMBL" id="TKJ40821.1"/>
    </source>
</evidence>
<protein>
    <recommendedName>
        <fullName evidence="2">Secretion system C-terminal sorting domain-containing protein</fullName>
    </recommendedName>
</protein>
<reference evidence="3 4" key="1">
    <citation type="submission" date="2017-06" db="EMBL/GenBank/DDBJ databases">
        <title>Novel microbial phyla capable of carbon fixation and sulfur reduction in deep-sea sediments.</title>
        <authorList>
            <person name="Huang J."/>
            <person name="Baker B."/>
            <person name="Wang Y."/>
        </authorList>
    </citation>
    <scope>NUCLEOTIDE SEQUENCE [LARGE SCALE GENOMIC DNA]</scope>
    <source>
        <strain evidence="3">B3_LCP</strain>
    </source>
</reference>
<dbReference type="NCBIfam" id="TIGR04183">
    <property type="entry name" value="Por_Secre_tail"/>
    <property type="match status" value="1"/>
</dbReference>
<keyword evidence="1" id="KW-0732">Signal</keyword>
<evidence type="ECO:0000256" key="1">
    <source>
        <dbReference type="SAM" id="SignalP"/>
    </source>
</evidence>
<gene>
    <name evidence="3" type="ORF">CEE37_07605</name>
</gene>
<dbReference type="Pfam" id="PF18962">
    <property type="entry name" value="Por_Secre_tail"/>
    <property type="match status" value="1"/>
</dbReference>
<proteinExistence type="predicted"/>